<evidence type="ECO:0000313" key="3">
    <source>
        <dbReference type="Proteomes" id="UP000008866"/>
    </source>
</evidence>
<dbReference type="Proteomes" id="UP000008866">
    <property type="component" value="Unassembled WGS sequence"/>
</dbReference>
<name>D4B0U9_ARTBC</name>
<dbReference type="RefSeq" id="XP_003011524.1">
    <property type="nucleotide sequence ID" value="XM_003011478.1"/>
</dbReference>
<evidence type="ECO:0000313" key="2">
    <source>
        <dbReference type="EMBL" id="EFE30884.1"/>
    </source>
</evidence>
<evidence type="ECO:0000256" key="1">
    <source>
        <dbReference type="SAM" id="MobiDB-lite"/>
    </source>
</evidence>
<dbReference type="KEGG" id="abe:ARB_02075"/>
<accession>D4B0U9</accession>
<dbReference type="eggNOG" id="ENOG502S69E">
    <property type="taxonomic scope" value="Eukaryota"/>
</dbReference>
<dbReference type="OMA" id="TMHLRGM"/>
<gene>
    <name evidence="2" type="ORF">ARB_02075</name>
</gene>
<organism evidence="2 3">
    <name type="scientific">Arthroderma benhamiae (strain ATCC MYA-4681 / CBS 112371)</name>
    <name type="common">Trichophyton mentagrophytes</name>
    <dbReference type="NCBI Taxonomy" id="663331"/>
    <lineage>
        <taxon>Eukaryota</taxon>
        <taxon>Fungi</taxon>
        <taxon>Dikarya</taxon>
        <taxon>Ascomycota</taxon>
        <taxon>Pezizomycotina</taxon>
        <taxon>Eurotiomycetes</taxon>
        <taxon>Eurotiomycetidae</taxon>
        <taxon>Onygenales</taxon>
        <taxon>Arthrodermataceae</taxon>
        <taxon>Trichophyton</taxon>
    </lineage>
</organism>
<dbReference type="EMBL" id="ABSU01000025">
    <property type="protein sequence ID" value="EFE30884.1"/>
    <property type="molecule type" value="Genomic_DNA"/>
</dbReference>
<protein>
    <submittedName>
        <fullName evidence="2">C6 finger domain protein, putative</fullName>
    </submittedName>
</protein>
<dbReference type="HOGENOM" id="CLU_038300_0_0_1"/>
<dbReference type="GeneID" id="9523292"/>
<comment type="caution">
    <text evidence="2">The sequence shown here is derived from an EMBL/GenBank/DDBJ whole genome shotgun (WGS) entry which is preliminary data.</text>
</comment>
<dbReference type="InterPro" id="IPR021858">
    <property type="entry name" value="Fun_TF"/>
</dbReference>
<sequence>MGSAIPVHPKDAPPAASISSSSASSSALLAQGGQAAAAGSAGSGGKQKSPPRGSPTANIGSLSECLGVLNFSAPPTQTPTRTKAKAKTKSVSNASLSPEIRPGKTQTPTPVAPTAAAGAAAGTAGGISSSPVESSPSVATTSNSLVTALPLSPFDEEIFEEFKEWGSQYLAEAGQSPLGDILAFCCESRSLVANCLMFQLTLHPEHEDKFEEYYAKCLRLFREDVCDTKAAMKDATLIAGILLCSTGMNRCMKWTVHLNGLYSIIQCRNAVSAPSPISSEILDSIGFFDLPTHVLGRATKPLHIWRDYCRGKGGIEPNSNIPFSLIDLLSMVGQPGVEMQLWTWQWDNNSSSSSSSSSSSPGRNAHPPSLLTRLAWDATRLAGIISSREYKLLNYAQTADLSPSNPYQPTQSDDGCPATPFLVEGILSNLTTILTTESQHQHHQHQPPQEVCEVLNLLLYPAFVAGSQHTLLTPLHKQRIEAFWQELFPDMGADGPGMPHLQVPLDILRDLWRDARGRTVDMIAKERGVEIGLF</sequence>
<proteinExistence type="predicted"/>
<feature type="compositionally biased region" description="Low complexity" evidence="1">
    <location>
        <begin position="107"/>
        <end position="138"/>
    </location>
</feature>
<dbReference type="AlphaFoldDB" id="D4B0U9"/>
<feature type="region of interest" description="Disordered" evidence="1">
    <location>
        <begin position="1"/>
        <end position="138"/>
    </location>
</feature>
<reference evidence="3" key="1">
    <citation type="journal article" date="2011" name="Genome Biol.">
        <title>Comparative and functional genomics provide insights into the pathogenicity of dermatophytic fungi.</title>
        <authorList>
            <person name="Burmester A."/>
            <person name="Shelest E."/>
            <person name="Gloeckner G."/>
            <person name="Heddergott C."/>
            <person name="Schindler S."/>
            <person name="Staib P."/>
            <person name="Heidel A."/>
            <person name="Felder M."/>
            <person name="Petzold A."/>
            <person name="Szafranski K."/>
            <person name="Feuermann M."/>
            <person name="Pedruzzi I."/>
            <person name="Priebe S."/>
            <person name="Groth M."/>
            <person name="Winkler R."/>
            <person name="Li W."/>
            <person name="Kniemeyer O."/>
            <person name="Schroeckh V."/>
            <person name="Hertweck C."/>
            <person name="Hube B."/>
            <person name="White T.C."/>
            <person name="Platzer M."/>
            <person name="Guthke R."/>
            <person name="Heitman J."/>
            <person name="Woestemeyer J."/>
            <person name="Zipfel P.F."/>
            <person name="Monod M."/>
            <person name="Brakhage A.A."/>
        </authorList>
    </citation>
    <scope>NUCLEOTIDE SEQUENCE [LARGE SCALE GENOMIC DNA]</scope>
    <source>
        <strain evidence="3">ATCC MYA-4681 / CBS 112371</strain>
    </source>
</reference>
<dbReference type="Pfam" id="PF11951">
    <property type="entry name" value="Fungal_trans_2"/>
    <property type="match status" value="1"/>
</dbReference>
<feature type="compositionally biased region" description="Low complexity" evidence="1">
    <location>
        <begin position="15"/>
        <end position="40"/>
    </location>
</feature>
<keyword evidence="3" id="KW-1185">Reference proteome</keyword>